<organism evidence="1 2">
    <name type="scientific">Cichorium intybus</name>
    <name type="common">Chicory</name>
    <dbReference type="NCBI Taxonomy" id="13427"/>
    <lineage>
        <taxon>Eukaryota</taxon>
        <taxon>Viridiplantae</taxon>
        <taxon>Streptophyta</taxon>
        <taxon>Embryophyta</taxon>
        <taxon>Tracheophyta</taxon>
        <taxon>Spermatophyta</taxon>
        <taxon>Magnoliopsida</taxon>
        <taxon>eudicotyledons</taxon>
        <taxon>Gunneridae</taxon>
        <taxon>Pentapetalae</taxon>
        <taxon>asterids</taxon>
        <taxon>campanulids</taxon>
        <taxon>Asterales</taxon>
        <taxon>Asteraceae</taxon>
        <taxon>Cichorioideae</taxon>
        <taxon>Cichorieae</taxon>
        <taxon>Cichoriinae</taxon>
        <taxon>Cichorium</taxon>
    </lineage>
</organism>
<sequence length="431" mass="46843">MARVPNINVGSRDNRTFAEAVTGGRMPPPTTGECSNSANTMKSIQVNFVSAMEDWICNPCNLIGEVLSIGNLSNLTVFLGAENMLNVKLHYAGGLYVSMVFESPLAAGIFSEKRFAWEKNFRWLNIGEIDNLRFENVGLDSNCGVPTHLRDETNLKLIASNCGKVLEIGDWDPYGGNLLAAKACVLTVARANFNEEAHIVAWGKFIKLALWNMKKLDSLQLYVNGELFVSDGFEEDDDKDDDDGVSETWDKEQGDVILEEGEIPNCGNDVGLAAEVVPLPCGLGDPFGRLVVPPETALHNVEGVPIIERLDMFLDVGIVVGSGSMDIGLLDQSGPNIGCNRALPDCSSGSRVPPNSMHSEKSIDLNKGCASMMSESKLRDEASYGPFELLQTVNVGKDIGFQIDKNNNILKEFMVVSGEFMVVSGVKNQPK</sequence>
<gene>
    <name evidence="1" type="ORF">L2E82_13897</name>
</gene>
<reference evidence="2" key="1">
    <citation type="journal article" date="2022" name="Mol. Ecol. Resour.">
        <title>The genomes of chicory, endive, great burdock and yacon provide insights into Asteraceae palaeo-polyploidization history and plant inulin production.</title>
        <authorList>
            <person name="Fan W."/>
            <person name="Wang S."/>
            <person name="Wang H."/>
            <person name="Wang A."/>
            <person name="Jiang F."/>
            <person name="Liu H."/>
            <person name="Zhao H."/>
            <person name="Xu D."/>
            <person name="Zhang Y."/>
        </authorList>
    </citation>
    <scope>NUCLEOTIDE SEQUENCE [LARGE SCALE GENOMIC DNA]</scope>
    <source>
        <strain evidence="2">cv. Punajuju</strain>
    </source>
</reference>
<evidence type="ECO:0000313" key="2">
    <source>
        <dbReference type="Proteomes" id="UP001055811"/>
    </source>
</evidence>
<proteinExistence type="predicted"/>
<dbReference type="Proteomes" id="UP001055811">
    <property type="component" value="Linkage Group LG03"/>
</dbReference>
<reference evidence="1 2" key="2">
    <citation type="journal article" date="2022" name="Mol. Ecol. Resour.">
        <title>The genomes of chicory, endive, great burdock and yacon provide insights into Asteraceae paleo-polyploidization history and plant inulin production.</title>
        <authorList>
            <person name="Fan W."/>
            <person name="Wang S."/>
            <person name="Wang H."/>
            <person name="Wang A."/>
            <person name="Jiang F."/>
            <person name="Liu H."/>
            <person name="Zhao H."/>
            <person name="Xu D."/>
            <person name="Zhang Y."/>
        </authorList>
    </citation>
    <scope>NUCLEOTIDE SEQUENCE [LARGE SCALE GENOMIC DNA]</scope>
    <source>
        <strain evidence="2">cv. Punajuju</strain>
        <tissue evidence="1">Leaves</tissue>
    </source>
</reference>
<protein>
    <submittedName>
        <fullName evidence="1">Uncharacterized protein</fullName>
    </submittedName>
</protein>
<accession>A0ACB9EXX6</accession>
<keyword evidence="2" id="KW-1185">Reference proteome</keyword>
<evidence type="ECO:0000313" key="1">
    <source>
        <dbReference type="EMBL" id="KAI3763899.1"/>
    </source>
</evidence>
<dbReference type="EMBL" id="CM042011">
    <property type="protein sequence ID" value="KAI3763899.1"/>
    <property type="molecule type" value="Genomic_DNA"/>
</dbReference>
<comment type="caution">
    <text evidence="1">The sequence shown here is derived from an EMBL/GenBank/DDBJ whole genome shotgun (WGS) entry which is preliminary data.</text>
</comment>
<name>A0ACB9EXX6_CICIN</name>